<dbReference type="AlphaFoldDB" id="A0A432W278"/>
<sequence length="241" mass="26716">MKVFHLRLKTIICGLLFTLFCNPALSTEDVMKQAGRCAVNYLQVSHASAANRVIVDYEQIDVRERAWHLIRTYQLNPSISGSGNNFAVDLNRFVQGKSNSLQLGVNGNVVLFPEASIKDDLDSQDRSAQLSAIQTLAACDDLYGFTPKITAIDLTSDFDCAVSYWLLGAFNPAQRAMASERTRFAMRRHIQVNPDTNAAQLEQQVLAEGQSRGRRIQQGLDSANVIQETLGRCESQYGLGQ</sequence>
<evidence type="ECO:0000313" key="2">
    <source>
        <dbReference type="EMBL" id="RUO23298.1"/>
    </source>
</evidence>
<accession>A0A432W278</accession>
<evidence type="ECO:0000256" key="1">
    <source>
        <dbReference type="SAM" id="SignalP"/>
    </source>
</evidence>
<dbReference type="EMBL" id="PIPJ01000001">
    <property type="protein sequence ID" value="RUO23298.1"/>
    <property type="molecule type" value="Genomic_DNA"/>
</dbReference>
<protein>
    <submittedName>
        <fullName evidence="2">Uncharacterized protein</fullName>
    </submittedName>
</protein>
<organism evidence="2 3">
    <name type="scientific">Aliidiomarina iranensis</name>
    <dbReference type="NCBI Taxonomy" id="1434071"/>
    <lineage>
        <taxon>Bacteria</taxon>
        <taxon>Pseudomonadati</taxon>
        <taxon>Pseudomonadota</taxon>
        <taxon>Gammaproteobacteria</taxon>
        <taxon>Alteromonadales</taxon>
        <taxon>Idiomarinaceae</taxon>
        <taxon>Aliidiomarina</taxon>
    </lineage>
</organism>
<keyword evidence="1" id="KW-0732">Signal</keyword>
<proteinExistence type="predicted"/>
<gene>
    <name evidence="2" type="ORF">CWE08_01200</name>
</gene>
<reference evidence="3" key="1">
    <citation type="journal article" date="2018" name="Front. Microbiol.">
        <title>Genome-Based Analysis Reveals the Taxonomy and Diversity of the Family Idiomarinaceae.</title>
        <authorList>
            <person name="Liu Y."/>
            <person name="Lai Q."/>
            <person name="Shao Z."/>
        </authorList>
    </citation>
    <scope>NUCLEOTIDE SEQUENCE [LARGE SCALE GENOMIC DNA]</scope>
    <source>
        <strain evidence="3">GBPy7</strain>
    </source>
</reference>
<name>A0A432W278_9GAMM</name>
<feature type="signal peptide" evidence="1">
    <location>
        <begin position="1"/>
        <end position="26"/>
    </location>
</feature>
<feature type="chain" id="PRO_5019585016" evidence="1">
    <location>
        <begin position="27"/>
        <end position="241"/>
    </location>
</feature>
<keyword evidence="3" id="KW-1185">Reference proteome</keyword>
<evidence type="ECO:0000313" key="3">
    <source>
        <dbReference type="Proteomes" id="UP000288395"/>
    </source>
</evidence>
<comment type="caution">
    <text evidence="2">The sequence shown here is derived from an EMBL/GenBank/DDBJ whole genome shotgun (WGS) entry which is preliminary data.</text>
</comment>
<dbReference type="Proteomes" id="UP000288395">
    <property type="component" value="Unassembled WGS sequence"/>
</dbReference>